<dbReference type="Proteomes" id="UP001354971">
    <property type="component" value="Unassembled WGS sequence"/>
</dbReference>
<sequence length="112" mass="12493">MTAQGSAINVSPLGVVEMLRFLVVFPFLRDLTEAEREINLAIHSIGVDTRECVFLTKTTRSGQFELATETIESFQLIEARLTKKFGRRILVRSKDGMSKPKNDAHSPAAPVF</sequence>
<gene>
    <name evidence="1" type="ORF">V0U79_05870</name>
</gene>
<reference evidence="1 2" key="1">
    <citation type="submission" date="2024-01" db="EMBL/GenBank/DDBJ databases">
        <title>Hyphobacterium bacterium isolated from marine sediment.</title>
        <authorList>
            <person name="Zhao S."/>
        </authorList>
    </citation>
    <scope>NUCLEOTIDE SEQUENCE [LARGE SCALE GENOMIC DNA]</scope>
    <source>
        <strain evidence="2">HN65</strain>
    </source>
</reference>
<proteinExistence type="predicted"/>
<protein>
    <submittedName>
        <fullName evidence="1">Uncharacterized protein</fullName>
    </submittedName>
</protein>
<evidence type="ECO:0000313" key="2">
    <source>
        <dbReference type="Proteomes" id="UP001354971"/>
    </source>
</evidence>
<accession>A0ABU7LQH3</accession>
<evidence type="ECO:0000313" key="1">
    <source>
        <dbReference type="EMBL" id="MEE2525886.1"/>
    </source>
</evidence>
<dbReference type="RefSeq" id="WP_330198545.1">
    <property type="nucleotide sequence ID" value="NZ_JAZDRP010000003.1"/>
</dbReference>
<dbReference type="EMBL" id="JAZDRP010000003">
    <property type="protein sequence ID" value="MEE2525886.1"/>
    <property type="molecule type" value="Genomic_DNA"/>
</dbReference>
<comment type="caution">
    <text evidence="1">The sequence shown here is derived from an EMBL/GenBank/DDBJ whole genome shotgun (WGS) entry which is preliminary data.</text>
</comment>
<name>A0ABU7LQH3_9PROT</name>
<organism evidence="1 2">
    <name type="scientific">Hyphobacterium lacteum</name>
    <dbReference type="NCBI Taxonomy" id="3116575"/>
    <lineage>
        <taxon>Bacteria</taxon>
        <taxon>Pseudomonadati</taxon>
        <taxon>Pseudomonadota</taxon>
        <taxon>Alphaproteobacteria</taxon>
        <taxon>Maricaulales</taxon>
        <taxon>Maricaulaceae</taxon>
        <taxon>Hyphobacterium</taxon>
    </lineage>
</organism>
<keyword evidence="2" id="KW-1185">Reference proteome</keyword>